<protein>
    <submittedName>
        <fullName evidence="1">DEAD/DEAH box helicase</fullName>
    </submittedName>
</protein>
<keyword evidence="1" id="KW-0347">Helicase</keyword>
<proteinExistence type="predicted"/>
<accession>A0ACD4NSY2</accession>
<organism evidence="1 2">
    <name type="scientific">Antarcticirhabdus aurantiaca</name>
    <dbReference type="NCBI Taxonomy" id="2606717"/>
    <lineage>
        <taxon>Bacteria</taxon>
        <taxon>Pseudomonadati</taxon>
        <taxon>Pseudomonadota</taxon>
        <taxon>Alphaproteobacteria</taxon>
        <taxon>Hyphomicrobiales</taxon>
        <taxon>Aurantimonadaceae</taxon>
        <taxon>Antarcticirhabdus</taxon>
    </lineage>
</organism>
<keyword evidence="2" id="KW-1185">Reference proteome</keyword>
<reference evidence="1" key="1">
    <citation type="submission" date="2022-11" db="EMBL/GenBank/DDBJ databases">
        <title>beta-Carotene-producing bacterium, Jeongeuplla avenae sp. nov., alleviates the salt stress of Arabidopsis seedlings.</title>
        <authorList>
            <person name="Jiang L."/>
            <person name="Lee J."/>
        </authorList>
    </citation>
    <scope>NUCLEOTIDE SEQUENCE</scope>
    <source>
        <strain evidence="1">DY_R2A_6</strain>
    </source>
</reference>
<name>A0ACD4NSY2_9HYPH</name>
<keyword evidence="1" id="KW-0547">Nucleotide-binding</keyword>
<keyword evidence="1" id="KW-0378">Hydrolase</keyword>
<evidence type="ECO:0000313" key="1">
    <source>
        <dbReference type="EMBL" id="WAJ29993.1"/>
    </source>
</evidence>
<dbReference type="Proteomes" id="UP001163223">
    <property type="component" value="Chromosome"/>
</dbReference>
<gene>
    <name evidence="1" type="ORF">OXU80_07220</name>
</gene>
<dbReference type="EMBL" id="CP113520">
    <property type="protein sequence ID" value="WAJ29993.1"/>
    <property type="molecule type" value="Genomic_DNA"/>
</dbReference>
<keyword evidence="1" id="KW-0067">ATP-binding</keyword>
<evidence type="ECO:0000313" key="2">
    <source>
        <dbReference type="Proteomes" id="UP001163223"/>
    </source>
</evidence>
<sequence>MTQTDFQAFGLADTLLKALALLDITTPTPIQARAIQPQMEGRDVLGIAQTGTGKTAAFSLPLLHGLLTRHVGRPVPKTPKALILAPTRELASQIADSVKDYTVGTKLTHTVVFGGVSIRPQIDTMRRGVDIVIATPGRLLDLVNQRAISLSGVRFVVLDEADRMLDMGFVRDVMRIVDELPEERQSLLFSATMPRSVEDLSRRILTNPVRVEVTPEVVTVEKIAQSVYSVPQKAKKLWLIEALPGFEKTVIFTRTKHGANRLSEDLAKAGIEALAIHGNKSQGARQKALAAFHSGTVPVLVATDIVARGIHVDDISHVVNFDLPEEPESYVHRIGRTARAGKSGIAVTLLDPSERAKLRQVEKLTGLRFDIQPTNFATAMPAGSAEEEREDRRPRRGRGPGQGRPNTGGGNANANAKGNNRRRSGHGGHGGHPGAGESQGAKGGRPQRRAGNQGGGRRSDRPSSAGRTVNG</sequence>